<accession>A0A2P2IR23</accession>
<reference evidence="1" key="1">
    <citation type="submission" date="2018-02" db="EMBL/GenBank/DDBJ databases">
        <title>Rhizophora mucronata_Transcriptome.</title>
        <authorList>
            <person name="Meera S.P."/>
            <person name="Sreeshan A."/>
            <person name="Augustine A."/>
        </authorList>
    </citation>
    <scope>NUCLEOTIDE SEQUENCE</scope>
    <source>
        <tissue evidence="1">Leaf</tissue>
    </source>
</reference>
<dbReference type="AlphaFoldDB" id="A0A2P2IR23"/>
<proteinExistence type="predicted"/>
<dbReference type="EMBL" id="GGEC01003182">
    <property type="protein sequence ID" value="MBW83665.1"/>
    <property type="molecule type" value="Transcribed_RNA"/>
</dbReference>
<name>A0A2P2IR23_RHIMU</name>
<evidence type="ECO:0000313" key="1">
    <source>
        <dbReference type="EMBL" id="MBW83665.1"/>
    </source>
</evidence>
<protein>
    <submittedName>
        <fullName evidence="1">Uncharacterized protein</fullName>
    </submittedName>
</protein>
<organism evidence="1">
    <name type="scientific">Rhizophora mucronata</name>
    <name type="common">Asiatic mangrove</name>
    <dbReference type="NCBI Taxonomy" id="61149"/>
    <lineage>
        <taxon>Eukaryota</taxon>
        <taxon>Viridiplantae</taxon>
        <taxon>Streptophyta</taxon>
        <taxon>Embryophyta</taxon>
        <taxon>Tracheophyta</taxon>
        <taxon>Spermatophyta</taxon>
        <taxon>Magnoliopsida</taxon>
        <taxon>eudicotyledons</taxon>
        <taxon>Gunneridae</taxon>
        <taxon>Pentapetalae</taxon>
        <taxon>rosids</taxon>
        <taxon>fabids</taxon>
        <taxon>Malpighiales</taxon>
        <taxon>Rhizophoraceae</taxon>
        <taxon>Rhizophora</taxon>
    </lineage>
</organism>
<sequence>MFKWTLRRWLVHLRCYACARIMMISTFGGMELNNPPPHPFWLT</sequence>